<dbReference type="OrthoDB" id="8274074at2"/>
<feature type="transmembrane region" description="Helical" evidence="6">
    <location>
        <begin position="64"/>
        <end position="85"/>
    </location>
</feature>
<evidence type="ECO:0000313" key="8">
    <source>
        <dbReference type="Proteomes" id="UP000253529"/>
    </source>
</evidence>
<evidence type="ECO:0000256" key="3">
    <source>
        <dbReference type="ARBA" id="ARBA00022692"/>
    </source>
</evidence>
<feature type="transmembrane region" description="Helical" evidence="6">
    <location>
        <begin position="340"/>
        <end position="359"/>
    </location>
</feature>
<dbReference type="PIRSF" id="PIRSF006060">
    <property type="entry name" value="AA_transporter"/>
    <property type="match status" value="1"/>
</dbReference>
<feature type="transmembrane region" description="Helical" evidence="6">
    <location>
        <begin position="36"/>
        <end position="58"/>
    </location>
</feature>
<accession>A0A366FAP2</accession>
<dbReference type="AlphaFoldDB" id="A0A366FAP2"/>
<comment type="caution">
    <text evidence="7">The sequence shown here is derived from an EMBL/GenBank/DDBJ whole genome shotgun (WGS) entry which is preliminary data.</text>
</comment>
<dbReference type="Proteomes" id="UP000253529">
    <property type="component" value="Unassembled WGS sequence"/>
</dbReference>
<dbReference type="GO" id="GO:0022857">
    <property type="term" value="F:transmembrane transporter activity"/>
    <property type="evidence" value="ECO:0007669"/>
    <property type="project" value="InterPro"/>
</dbReference>
<sequence length="535" mass="58308">MTDLFDDKYSESDRKEDVKILHSMGYAQELERRMSLFSNFAVSFSIICILSGGINSLAQATAGAGGAAIGIGWPLGCFISGVFALGMGQIASSYPTAGGLYHWSSILGNRFTGWLTAWLNLLGLITVLGAINVGTWGFFSGAIAPWFPWINVDTTVAEGFRNQIVFVAIITAIQALINHYGIRLTAKLTDFSGYLIFAATIVLTVSCFVFAEHWDFSRLWTFSNFSGDPTLNGAGELKGDPIWPSHVSGFMVFLLGLLLPIYTITGYDASAHTSEETHKAAESAPRGMVSSVWWSSVFGYVMLIGFLVLIPDMKDAAKQGWNVFFWALDARFPVWLKNGLYVAIFLSQFLCGLATVTSASRMLFAFGRDDGIPGARFLKRVSPAHRTPDAAIWAVSILSFLFVWGASLVTIAGASAYSIVVSCTVIFLFFSFAIPIALGLVAHGRTWTRMGPWNLGEPLFKTVAVLSILSAILIFFIGVQPPNDWALWITVGFLVLAGVIWLAFERRRFNGPPIGDMIAKRQAEILAAEKAVGEI</sequence>
<evidence type="ECO:0000256" key="2">
    <source>
        <dbReference type="ARBA" id="ARBA00022448"/>
    </source>
</evidence>
<feature type="transmembrane region" description="Helical" evidence="6">
    <location>
        <begin position="164"/>
        <end position="182"/>
    </location>
</feature>
<feature type="transmembrane region" description="Helical" evidence="6">
    <location>
        <begin position="390"/>
        <end position="411"/>
    </location>
</feature>
<keyword evidence="2" id="KW-0813">Transport</keyword>
<feature type="transmembrane region" description="Helical" evidence="6">
    <location>
        <begin position="117"/>
        <end position="144"/>
    </location>
</feature>
<keyword evidence="8" id="KW-1185">Reference proteome</keyword>
<dbReference type="PANTHER" id="PTHR45649:SF26">
    <property type="entry name" value="OS04G0435100 PROTEIN"/>
    <property type="match status" value="1"/>
</dbReference>
<evidence type="ECO:0000256" key="1">
    <source>
        <dbReference type="ARBA" id="ARBA00004141"/>
    </source>
</evidence>
<protein>
    <submittedName>
        <fullName evidence="7">Amino acid/polyamine/organocation transporter (APC superfamily)</fullName>
    </submittedName>
</protein>
<comment type="subcellular location">
    <subcellularLocation>
        <location evidence="1">Membrane</location>
        <topology evidence="1">Multi-pass membrane protein</topology>
    </subcellularLocation>
</comment>
<dbReference type="PANTHER" id="PTHR45649">
    <property type="entry name" value="AMINO-ACID PERMEASE BAT1"/>
    <property type="match status" value="1"/>
</dbReference>
<gene>
    <name evidence="7" type="ORF">DFR50_11752</name>
</gene>
<feature type="transmembrane region" description="Helical" evidence="6">
    <location>
        <begin position="288"/>
        <end position="310"/>
    </location>
</feature>
<feature type="transmembrane region" description="Helical" evidence="6">
    <location>
        <begin position="247"/>
        <end position="267"/>
    </location>
</feature>
<reference evidence="7 8" key="1">
    <citation type="submission" date="2018-06" db="EMBL/GenBank/DDBJ databases">
        <title>Genomic Encyclopedia of Type Strains, Phase IV (KMG-IV): sequencing the most valuable type-strain genomes for metagenomic binning, comparative biology and taxonomic classification.</title>
        <authorList>
            <person name="Goeker M."/>
        </authorList>
    </citation>
    <scope>NUCLEOTIDE SEQUENCE [LARGE SCALE GENOMIC DNA]</scope>
    <source>
        <strain evidence="7 8">DSM 24875</strain>
    </source>
</reference>
<organism evidence="7 8">
    <name type="scientific">Roseiarcus fermentans</name>
    <dbReference type="NCBI Taxonomy" id="1473586"/>
    <lineage>
        <taxon>Bacteria</taxon>
        <taxon>Pseudomonadati</taxon>
        <taxon>Pseudomonadota</taxon>
        <taxon>Alphaproteobacteria</taxon>
        <taxon>Hyphomicrobiales</taxon>
        <taxon>Roseiarcaceae</taxon>
        <taxon>Roseiarcus</taxon>
    </lineage>
</organism>
<dbReference type="InterPro" id="IPR002293">
    <property type="entry name" value="AA/rel_permease1"/>
</dbReference>
<evidence type="ECO:0000256" key="6">
    <source>
        <dbReference type="SAM" id="Phobius"/>
    </source>
</evidence>
<dbReference type="Pfam" id="PF13520">
    <property type="entry name" value="AA_permease_2"/>
    <property type="match status" value="1"/>
</dbReference>
<evidence type="ECO:0000256" key="4">
    <source>
        <dbReference type="ARBA" id="ARBA00022989"/>
    </source>
</evidence>
<keyword evidence="4 6" id="KW-1133">Transmembrane helix</keyword>
<name>A0A366FAP2_9HYPH</name>
<evidence type="ECO:0000313" key="7">
    <source>
        <dbReference type="EMBL" id="RBP11166.1"/>
    </source>
</evidence>
<keyword evidence="3 6" id="KW-0812">Transmembrane</keyword>
<keyword evidence="5 6" id="KW-0472">Membrane</keyword>
<dbReference type="Gene3D" id="1.20.1740.10">
    <property type="entry name" value="Amino acid/polyamine transporter I"/>
    <property type="match status" value="1"/>
</dbReference>
<dbReference type="RefSeq" id="WP_113890269.1">
    <property type="nucleotide sequence ID" value="NZ_QNRK01000017.1"/>
</dbReference>
<feature type="transmembrane region" description="Helical" evidence="6">
    <location>
        <begin position="485"/>
        <end position="504"/>
    </location>
</feature>
<feature type="transmembrane region" description="Helical" evidence="6">
    <location>
        <begin position="194"/>
        <end position="211"/>
    </location>
</feature>
<dbReference type="EMBL" id="QNRK01000017">
    <property type="protein sequence ID" value="RBP11166.1"/>
    <property type="molecule type" value="Genomic_DNA"/>
</dbReference>
<feature type="transmembrane region" description="Helical" evidence="6">
    <location>
        <begin position="417"/>
        <end position="438"/>
    </location>
</feature>
<dbReference type="GO" id="GO:0016020">
    <property type="term" value="C:membrane"/>
    <property type="evidence" value="ECO:0007669"/>
    <property type="project" value="UniProtKB-SubCell"/>
</dbReference>
<proteinExistence type="predicted"/>
<feature type="transmembrane region" description="Helical" evidence="6">
    <location>
        <begin position="459"/>
        <end position="479"/>
    </location>
</feature>
<evidence type="ECO:0000256" key="5">
    <source>
        <dbReference type="ARBA" id="ARBA00023136"/>
    </source>
</evidence>